<evidence type="ECO:0000256" key="5">
    <source>
        <dbReference type="RuleBase" id="RU004003"/>
    </source>
</evidence>
<evidence type="ECO:0000313" key="12">
    <source>
        <dbReference type="Proteomes" id="UP001238540"/>
    </source>
</evidence>
<dbReference type="PROSITE" id="PS51257">
    <property type="entry name" value="PROKAR_LIPOPROTEIN"/>
    <property type="match status" value="1"/>
</dbReference>
<evidence type="ECO:0000256" key="6">
    <source>
        <dbReference type="RuleBase" id="RU004004"/>
    </source>
</evidence>
<proteinExistence type="inferred from homology"/>
<dbReference type="Pfam" id="PF03958">
    <property type="entry name" value="Secretin_N"/>
    <property type="match status" value="1"/>
</dbReference>
<accession>A0ABT8BY65</accession>
<dbReference type="Gene3D" id="3.30.1370.120">
    <property type="match status" value="1"/>
</dbReference>
<dbReference type="InterPro" id="IPR005644">
    <property type="entry name" value="NolW-like"/>
</dbReference>
<keyword evidence="4" id="KW-0472">Membrane</keyword>
<comment type="caution">
    <text evidence="11">The sequence shown here is derived from an EMBL/GenBank/DDBJ whole genome shotgun (WGS) entry which is preliminary data.</text>
</comment>
<feature type="domain" description="Type II/III secretion system secretin-like" evidence="8">
    <location>
        <begin position="249"/>
        <end position="405"/>
    </location>
</feature>
<keyword evidence="2" id="KW-0812">Transmembrane</keyword>
<evidence type="ECO:0000256" key="4">
    <source>
        <dbReference type="ARBA" id="ARBA00023136"/>
    </source>
</evidence>
<evidence type="ECO:0000256" key="3">
    <source>
        <dbReference type="ARBA" id="ARBA00022729"/>
    </source>
</evidence>
<dbReference type="PANTHER" id="PTHR30332">
    <property type="entry name" value="PROBABLE GENERAL SECRETION PATHWAY PROTEIN D"/>
    <property type="match status" value="1"/>
</dbReference>
<evidence type="ECO:0000256" key="1">
    <source>
        <dbReference type="ARBA" id="ARBA00004370"/>
    </source>
</evidence>
<evidence type="ECO:0000313" key="11">
    <source>
        <dbReference type="EMBL" id="MDN3611634.1"/>
    </source>
</evidence>
<dbReference type="InterPro" id="IPR001775">
    <property type="entry name" value="GspD/PilQ"/>
</dbReference>
<dbReference type="PRINTS" id="PR00811">
    <property type="entry name" value="BCTERIALGSPD"/>
</dbReference>
<dbReference type="Proteomes" id="UP001238540">
    <property type="component" value="Unassembled WGS sequence"/>
</dbReference>
<dbReference type="InterPro" id="IPR050810">
    <property type="entry name" value="Bact_Secretion_Sys_Channel"/>
</dbReference>
<sequence>MRNFVIGILFAFHFLCLLLLTASCFASESSTFETSNTPIAEFVSWGAREIGQPIVLGQGVTGTVSFTAPNLKPDEHASFFNNVLSAHGYWVQFEDGFYVVKPKEDQIKLIEPSLVKLYRLNHVRNSKLVDVINSTLQATRTQSVKDSPINNFTVEVLPTTNGLLVTGTKEQLSKIDILIQAIDSPQKQVFIEAIITEVTFSDAQEIGVNMQLALDKAGFVTNTTVVDVLTDSAAMFSGGNFNALVKAVMNNEDSELLSRPNILIMDRERGYITVGQNVPFLTSSEVTDGGNTVQRIERHDVGILLEVTPHVIGDEIILSIGQESSSVTNSTLASDIIINKRTLQSVVKVQNKQTIVLGGLMSKSEHMSETGIPVLMDIPLLGSLFRSEKTEKIQKELKIVMRTTIF</sequence>
<evidence type="ECO:0000259" key="10">
    <source>
        <dbReference type="Pfam" id="PF21305"/>
    </source>
</evidence>
<evidence type="ECO:0000256" key="2">
    <source>
        <dbReference type="ARBA" id="ARBA00022692"/>
    </source>
</evidence>
<protein>
    <submittedName>
        <fullName evidence="11">Secretin N-terminal domain-containing protein</fullName>
    </submittedName>
</protein>
<dbReference type="Pfam" id="PF00263">
    <property type="entry name" value="Secretin"/>
    <property type="match status" value="1"/>
</dbReference>
<comment type="similarity">
    <text evidence="5">Belongs to the bacterial secretin family.</text>
</comment>
<keyword evidence="12" id="KW-1185">Reference proteome</keyword>
<dbReference type="Gene3D" id="3.55.50.30">
    <property type="match status" value="1"/>
</dbReference>
<feature type="domain" description="GspD-like N0" evidence="10">
    <location>
        <begin position="35"/>
        <end position="93"/>
    </location>
</feature>
<comment type="subcellular location">
    <subcellularLocation>
        <location evidence="6">Cell outer membrane</location>
    </subcellularLocation>
    <subcellularLocation>
        <location evidence="1">Membrane</location>
    </subcellularLocation>
</comment>
<feature type="signal peptide" evidence="7">
    <location>
        <begin position="1"/>
        <end position="26"/>
    </location>
</feature>
<name>A0ABT8BY65_9VIBR</name>
<dbReference type="PRINTS" id="PR01032">
    <property type="entry name" value="PHAGEIV"/>
</dbReference>
<feature type="domain" description="NolW-like" evidence="9">
    <location>
        <begin position="115"/>
        <end position="188"/>
    </location>
</feature>
<dbReference type="PANTHER" id="PTHR30332:SF24">
    <property type="entry name" value="SECRETIN GSPD-RELATED"/>
    <property type="match status" value="1"/>
</dbReference>
<organism evidence="11 12">
    <name type="scientific">Vibrio ostreicida</name>
    <dbReference type="NCBI Taxonomy" id="526588"/>
    <lineage>
        <taxon>Bacteria</taxon>
        <taxon>Pseudomonadati</taxon>
        <taxon>Pseudomonadota</taxon>
        <taxon>Gammaproteobacteria</taxon>
        <taxon>Vibrionales</taxon>
        <taxon>Vibrionaceae</taxon>
        <taxon>Vibrio</taxon>
    </lineage>
</organism>
<keyword evidence="6" id="KW-0813">Transport</keyword>
<dbReference type="EMBL" id="JAUFQC010000027">
    <property type="protein sequence ID" value="MDN3611634.1"/>
    <property type="molecule type" value="Genomic_DNA"/>
</dbReference>
<evidence type="ECO:0000259" key="8">
    <source>
        <dbReference type="Pfam" id="PF00263"/>
    </source>
</evidence>
<dbReference type="Pfam" id="PF21305">
    <property type="entry name" value="type_II_gspD_N0"/>
    <property type="match status" value="1"/>
</dbReference>
<dbReference type="InterPro" id="IPR049371">
    <property type="entry name" value="GspD-like_N0"/>
</dbReference>
<keyword evidence="3 7" id="KW-0732">Signal</keyword>
<evidence type="ECO:0000256" key="7">
    <source>
        <dbReference type="SAM" id="SignalP"/>
    </source>
</evidence>
<evidence type="ECO:0000259" key="9">
    <source>
        <dbReference type="Pfam" id="PF03958"/>
    </source>
</evidence>
<reference evidence="12" key="1">
    <citation type="journal article" date="2019" name="Int. J. Syst. Evol. Microbiol.">
        <title>The Global Catalogue of Microorganisms (GCM) 10K type strain sequencing project: providing services to taxonomists for standard genome sequencing and annotation.</title>
        <authorList>
            <consortium name="The Broad Institute Genomics Platform"/>
            <consortium name="The Broad Institute Genome Sequencing Center for Infectious Disease"/>
            <person name="Wu L."/>
            <person name="Ma J."/>
        </authorList>
    </citation>
    <scope>NUCLEOTIDE SEQUENCE [LARGE SCALE GENOMIC DNA]</scope>
    <source>
        <strain evidence="12">CECT 7398</strain>
    </source>
</reference>
<dbReference type="InterPro" id="IPR004846">
    <property type="entry name" value="T2SS/T3SS_dom"/>
</dbReference>
<dbReference type="RefSeq" id="WP_170882647.1">
    <property type="nucleotide sequence ID" value="NZ_JABEYA020000005.1"/>
</dbReference>
<gene>
    <name evidence="11" type="ORF">QWZ16_18710</name>
</gene>
<feature type="chain" id="PRO_5045565615" evidence="7">
    <location>
        <begin position="27"/>
        <end position="406"/>
    </location>
</feature>
<dbReference type="InterPro" id="IPR038591">
    <property type="entry name" value="NolW-like_sf"/>
</dbReference>